<feature type="transmembrane region" description="Helical" evidence="1">
    <location>
        <begin position="169"/>
        <end position="195"/>
    </location>
</feature>
<dbReference type="EMBL" id="VUMY01000007">
    <property type="protein sequence ID" value="MST49641.1"/>
    <property type="molecule type" value="Genomic_DNA"/>
</dbReference>
<organism evidence="2 3">
    <name type="scientific">Mobiluncus porci</name>
    <dbReference type="NCBI Taxonomy" id="2652278"/>
    <lineage>
        <taxon>Bacteria</taxon>
        <taxon>Bacillati</taxon>
        <taxon>Actinomycetota</taxon>
        <taxon>Actinomycetes</taxon>
        <taxon>Actinomycetales</taxon>
        <taxon>Actinomycetaceae</taxon>
        <taxon>Mobiluncus</taxon>
    </lineage>
</organism>
<dbReference type="Pfam" id="PF05661">
    <property type="entry name" value="DUF808"/>
    <property type="match status" value="1"/>
</dbReference>
<dbReference type="InterPro" id="IPR008526">
    <property type="entry name" value="YedI"/>
</dbReference>
<evidence type="ECO:0000256" key="1">
    <source>
        <dbReference type="SAM" id="Phobius"/>
    </source>
</evidence>
<reference evidence="2 3" key="1">
    <citation type="submission" date="2019-08" db="EMBL/GenBank/DDBJ databases">
        <title>In-depth cultivation of the pig gut microbiome towards novel bacterial diversity and tailored functional studies.</title>
        <authorList>
            <person name="Wylensek D."/>
            <person name="Hitch T.C.A."/>
            <person name="Clavel T."/>
        </authorList>
    </citation>
    <scope>NUCLEOTIDE SEQUENCE [LARGE SCALE GENOMIC DNA]</scope>
    <source>
        <strain evidence="2 3">RF-GAM-744-WT-7</strain>
    </source>
</reference>
<keyword evidence="3" id="KW-1185">Reference proteome</keyword>
<dbReference type="PANTHER" id="PTHR30503">
    <property type="entry name" value="INNER MEMBRANE PROTEIN YEDI"/>
    <property type="match status" value="1"/>
</dbReference>
<proteinExistence type="predicted"/>
<gene>
    <name evidence="2" type="ORF">FYJ63_05245</name>
</gene>
<dbReference type="Proteomes" id="UP000442535">
    <property type="component" value="Unassembled WGS sequence"/>
</dbReference>
<protein>
    <submittedName>
        <fullName evidence="2">DUF808 domain-containing protein</fullName>
    </submittedName>
</protein>
<comment type="caution">
    <text evidence="2">The sequence shown here is derived from an EMBL/GenBank/DDBJ whole genome shotgun (WGS) entry which is preliminary data.</text>
</comment>
<feature type="transmembrane region" description="Helical" evidence="1">
    <location>
        <begin position="285"/>
        <end position="308"/>
    </location>
</feature>
<feature type="transmembrane region" description="Helical" evidence="1">
    <location>
        <begin position="76"/>
        <end position="98"/>
    </location>
</feature>
<dbReference type="PIRSF" id="PIRSF016660">
    <property type="entry name" value="YedI"/>
    <property type="match status" value="1"/>
</dbReference>
<dbReference type="AlphaFoldDB" id="A0A7K0K2E0"/>
<feature type="transmembrane region" description="Helical" evidence="1">
    <location>
        <begin position="216"/>
        <end position="239"/>
    </location>
</feature>
<feature type="transmembrane region" description="Helical" evidence="1">
    <location>
        <begin position="259"/>
        <end position="278"/>
    </location>
</feature>
<keyword evidence="1" id="KW-0472">Membrane</keyword>
<evidence type="ECO:0000313" key="2">
    <source>
        <dbReference type="EMBL" id="MST49641.1"/>
    </source>
</evidence>
<name>A0A7K0K2E0_9ACTO</name>
<dbReference type="PANTHER" id="PTHR30503:SF3">
    <property type="entry name" value="INNER MEMBRANE PROTEIN YEDI"/>
    <property type="match status" value="1"/>
</dbReference>
<dbReference type="RefSeq" id="WP_154544506.1">
    <property type="nucleotide sequence ID" value="NZ_VUMY01000007.1"/>
</dbReference>
<evidence type="ECO:0000313" key="3">
    <source>
        <dbReference type="Proteomes" id="UP000442535"/>
    </source>
</evidence>
<keyword evidence="1" id="KW-1133">Transmembrane helix</keyword>
<sequence length="314" mass="32429">MSAGLIALLDDVAAIAKAAAASIDDVAGAAAKASGKAVGVVVDDTAVTPQYVTGITPARELPIIAKIARGSLVNKAIILVVSLTLSHFLPGLLTPILMVGGTYLCFEGAEKILGHFFHHEKPAEKTPAVNNGPEEEKRIVSGAVRTDLILSTEIMVISLNELRDETLGIQIGALVTVAIVITVLVYGVVALLVKMDDIGLAMSQQKLKSTAAVGRLLLRAMPVILKIISVAGVAAMLWVGGHLFVSGLAELGFHPIHDFMLASGHAVGSALTAVAGAASWLTETVIAMIFGFVLGAVVVLVVWGVGAISKRIKG</sequence>
<accession>A0A7K0K2E0</accession>
<keyword evidence="1" id="KW-0812">Transmembrane</keyword>
<dbReference type="GO" id="GO:0005886">
    <property type="term" value="C:plasma membrane"/>
    <property type="evidence" value="ECO:0007669"/>
    <property type="project" value="TreeGrafter"/>
</dbReference>